<evidence type="ECO:0000256" key="3">
    <source>
        <dbReference type="ARBA" id="ARBA00022833"/>
    </source>
</evidence>
<name>A0ABV0XL99_9TELE</name>
<evidence type="ECO:0000256" key="4">
    <source>
        <dbReference type="PROSITE-ProRule" id="PRU00175"/>
    </source>
</evidence>
<evidence type="ECO:0000259" key="7">
    <source>
        <dbReference type="PROSITE" id="PS50089"/>
    </source>
</evidence>
<dbReference type="PANTHER" id="PTHR25465">
    <property type="entry name" value="B-BOX DOMAIN CONTAINING"/>
    <property type="match status" value="1"/>
</dbReference>
<proteinExistence type="predicted"/>
<keyword evidence="6" id="KW-1133">Transmembrane helix</keyword>
<evidence type="ECO:0000313" key="9">
    <source>
        <dbReference type="Proteomes" id="UP001469553"/>
    </source>
</evidence>
<dbReference type="InterPro" id="IPR051051">
    <property type="entry name" value="E3_ubiq-ligase_TRIM/RNF"/>
</dbReference>
<dbReference type="Pfam" id="PF15227">
    <property type="entry name" value="zf-C3HC4_4"/>
    <property type="match status" value="1"/>
</dbReference>
<keyword evidence="3" id="KW-0862">Zinc</keyword>
<sequence>MEVSLDGKKDKSEPLGSSCLSMKSDRSKKAPPVFSNEPGPSEPSGRKRSGVCLEEPPSCCAWCQNVLKDPVSNNCGHWFCRQCIASYWDQFASKGHSSCPQCGKRFRSSAGQQTANQSSSAHGKTFLLICFLSATSLCFVDIFLNIATVCASLLIFT</sequence>
<feature type="region of interest" description="Disordered" evidence="5">
    <location>
        <begin position="1"/>
        <end position="49"/>
    </location>
</feature>
<evidence type="ECO:0000256" key="1">
    <source>
        <dbReference type="ARBA" id="ARBA00022723"/>
    </source>
</evidence>
<evidence type="ECO:0000256" key="6">
    <source>
        <dbReference type="SAM" id="Phobius"/>
    </source>
</evidence>
<evidence type="ECO:0000256" key="5">
    <source>
        <dbReference type="SAM" id="MobiDB-lite"/>
    </source>
</evidence>
<dbReference type="Proteomes" id="UP001469553">
    <property type="component" value="Unassembled WGS sequence"/>
</dbReference>
<dbReference type="PROSITE" id="PS50089">
    <property type="entry name" value="ZF_RING_2"/>
    <property type="match status" value="1"/>
</dbReference>
<feature type="transmembrane region" description="Helical" evidence="6">
    <location>
        <begin position="126"/>
        <end position="156"/>
    </location>
</feature>
<keyword evidence="2 4" id="KW-0863">Zinc-finger</keyword>
<feature type="compositionally biased region" description="Basic and acidic residues" evidence="5">
    <location>
        <begin position="1"/>
        <end position="13"/>
    </location>
</feature>
<feature type="domain" description="RING-type" evidence="7">
    <location>
        <begin position="60"/>
        <end position="102"/>
    </location>
</feature>
<keyword evidence="1" id="KW-0479">Metal-binding</keyword>
<organism evidence="8 9">
    <name type="scientific">Ameca splendens</name>
    <dbReference type="NCBI Taxonomy" id="208324"/>
    <lineage>
        <taxon>Eukaryota</taxon>
        <taxon>Metazoa</taxon>
        <taxon>Chordata</taxon>
        <taxon>Craniata</taxon>
        <taxon>Vertebrata</taxon>
        <taxon>Euteleostomi</taxon>
        <taxon>Actinopterygii</taxon>
        <taxon>Neopterygii</taxon>
        <taxon>Teleostei</taxon>
        <taxon>Neoteleostei</taxon>
        <taxon>Acanthomorphata</taxon>
        <taxon>Ovalentaria</taxon>
        <taxon>Atherinomorphae</taxon>
        <taxon>Cyprinodontiformes</taxon>
        <taxon>Goodeidae</taxon>
        <taxon>Ameca</taxon>
    </lineage>
</organism>
<dbReference type="SUPFAM" id="SSF57850">
    <property type="entry name" value="RING/U-box"/>
    <property type="match status" value="1"/>
</dbReference>
<keyword evidence="9" id="KW-1185">Reference proteome</keyword>
<evidence type="ECO:0000256" key="2">
    <source>
        <dbReference type="ARBA" id="ARBA00022771"/>
    </source>
</evidence>
<dbReference type="InterPro" id="IPR013083">
    <property type="entry name" value="Znf_RING/FYVE/PHD"/>
</dbReference>
<dbReference type="PROSITE" id="PS00518">
    <property type="entry name" value="ZF_RING_1"/>
    <property type="match status" value="1"/>
</dbReference>
<dbReference type="EMBL" id="JAHRIP010006678">
    <property type="protein sequence ID" value="MEQ2282183.1"/>
    <property type="molecule type" value="Genomic_DNA"/>
</dbReference>
<keyword evidence="6" id="KW-0812">Transmembrane</keyword>
<protein>
    <recommendedName>
        <fullName evidence="7">RING-type domain-containing protein</fullName>
    </recommendedName>
</protein>
<accession>A0ABV0XL99</accession>
<evidence type="ECO:0000313" key="8">
    <source>
        <dbReference type="EMBL" id="MEQ2282183.1"/>
    </source>
</evidence>
<dbReference type="Gene3D" id="3.30.40.10">
    <property type="entry name" value="Zinc/RING finger domain, C3HC4 (zinc finger)"/>
    <property type="match status" value="1"/>
</dbReference>
<reference evidence="8 9" key="1">
    <citation type="submission" date="2021-06" db="EMBL/GenBank/DDBJ databases">
        <authorList>
            <person name="Palmer J.M."/>
        </authorList>
    </citation>
    <scope>NUCLEOTIDE SEQUENCE [LARGE SCALE GENOMIC DNA]</scope>
    <source>
        <strain evidence="8 9">AS_MEX2019</strain>
        <tissue evidence="8">Muscle</tissue>
    </source>
</reference>
<dbReference type="PANTHER" id="PTHR25465:SF5">
    <property type="entry name" value="E3 UBIQUITIN_ISG15 LIGASE TRIM25-RELATED"/>
    <property type="match status" value="1"/>
</dbReference>
<dbReference type="InterPro" id="IPR017907">
    <property type="entry name" value="Znf_RING_CS"/>
</dbReference>
<comment type="caution">
    <text evidence="8">The sequence shown here is derived from an EMBL/GenBank/DDBJ whole genome shotgun (WGS) entry which is preliminary data.</text>
</comment>
<dbReference type="SMART" id="SM00184">
    <property type="entry name" value="RING"/>
    <property type="match status" value="1"/>
</dbReference>
<gene>
    <name evidence="8" type="ORF">AMECASPLE_037921</name>
</gene>
<keyword evidence="6" id="KW-0472">Membrane</keyword>
<dbReference type="InterPro" id="IPR001841">
    <property type="entry name" value="Znf_RING"/>
</dbReference>